<dbReference type="InterPro" id="IPR027417">
    <property type="entry name" value="P-loop_NTPase"/>
</dbReference>
<organism evidence="2 3">
    <name type="scientific">Pocillopora damicornis</name>
    <name type="common">Cauliflower coral</name>
    <name type="synonym">Millepora damicornis</name>
    <dbReference type="NCBI Taxonomy" id="46731"/>
    <lineage>
        <taxon>Eukaryota</taxon>
        <taxon>Metazoa</taxon>
        <taxon>Cnidaria</taxon>
        <taxon>Anthozoa</taxon>
        <taxon>Hexacorallia</taxon>
        <taxon>Scleractinia</taxon>
        <taxon>Astrocoeniina</taxon>
        <taxon>Pocilloporidae</taxon>
        <taxon>Pocillopora</taxon>
    </lineage>
</organism>
<accession>A0A3M6UCU0</accession>
<protein>
    <recommendedName>
        <fullName evidence="1">NACHT domain-containing protein</fullName>
    </recommendedName>
</protein>
<dbReference type="STRING" id="46731.A0A3M6UCU0"/>
<dbReference type="OrthoDB" id="5971823at2759"/>
<evidence type="ECO:0000259" key="1">
    <source>
        <dbReference type="Pfam" id="PF05729"/>
    </source>
</evidence>
<dbReference type="Gene3D" id="3.40.50.300">
    <property type="entry name" value="P-loop containing nucleotide triphosphate hydrolases"/>
    <property type="match status" value="1"/>
</dbReference>
<sequence length="260" mass="29446">MDDKVWTHLQKNSDGVLILFDGFDEFKRDENIAEAPTSSPEWFVTKKLLEGASVLTTTRSTALSGLRHLSFVKAYEILGFSSEQVEEYVYKFAGGGKKVGETLLHRISSNMNLLSLCYVPVNSLIMSTSLLQILQFESPAAAGVTLPFKLTTIYKIAVKVFYVKSTKDFCDKCFTREDFESDYLPPDVEKKFKNLARVAFEGIKEGKLIHGGNEVRGMEDSPLFHRLPDRQTSALQTSERQFCFIHLTMQEFFAARHLTT</sequence>
<gene>
    <name evidence="2" type="ORF">pdam_00011374</name>
</gene>
<reference evidence="2 3" key="1">
    <citation type="journal article" date="2018" name="Sci. Rep.">
        <title>Comparative analysis of the Pocillopora damicornis genome highlights role of immune system in coral evolution.</title>
        <authorList>
            <person name="Cunning R."/>
            <person name="Bay R.A."/>
            <person name="Gillette P."/>
            <person name="Baker A.C."/>
            <person name="Traylor-Knowles N."/>
        </authorList>
    </citation>
    <scope>NUCLEOTIDE SEQUENCE [LARGE SCALE GENOMIC DNA]</scope>
    <source>
        <strain evidence="2">RSMAS</strain>
        <tissue evidence="2">Whole animal</tissue>
    </source>
</reference>
<dbReference type="PANTHER" id="PTHR46312">
    <property type="entry name" value="NACHT DOMAIN-CONTAINING PROTEIN"/>
    <property type="match status" value="1"/>
</dbReference>
<comment type="caution">
    <text evidence="2">The sequence shown here is derived from an EMBL/GenBank/DDBJ whole genome shotgun (WGS) entry which is preliminary data.</text>
</comment>
<dbReference type="Proteomes" id="UP000275408">
    <property type="component" value="Unassembled WGS sequence"/>
</dbReference>
<feature type="domain" description="NACHT" evidence="1">
    <location>
        <begin position="3"/>
        <end position="92"/>
    </location>
</feature>
<dbReference type="AlphaFoldDB" id="A0A3M6UCU0"/>
<dbReference type="InterPro" id="IPR007111">
    <property type="entry name" value="NACHT_NTPase"/>
</dbReference>
<dbReference type="EMBL" id="RCHS01001803">
    <property type="protein sequence ID" value="RMX51376.1"/>
    <property type="molecule type" value="Genomic_DNA"/>
</dbReference>
<evidence type="ECO:0000313" key="2">
    <source>
        <dbReference type="EMBL" id="RMX51376.1"/>
    </source>
</evidence>
<keyword evidence="3" id="KW-1185">Reference proteome</keyword>
<dbReference type="PANTHER" id="PTHR46312:SF2">
    <property type="entry name" value="NUCLEOTIDE-BINDING OLIGOMERIZATION DOMAIN-CONTAINING PROTEIN 2-LIKE"/>
    <property type="match status" value="1"/>
</dbReference>
<name>A0A3M6UCU0_POCDA</name>
<evidence type="ECO:0000313" key="3">
    <source>
        <dbReference type="Proteomes" id="UP000275408"/>
    </source>
</evidence>
<dbReference type="Pfam" id="PF05729">
    <property type="entry name" value="NACHT"/>
    <property type="match status" value="1"/>
</dbReference>
<proteinExistence type="predicted"/>